<evidence type="ECO:0000256" key="1">
    <source>
        <dbReference type="SAM" id="MobiDB-lite"/>
    </source>
</evidence>
<organism evidence="3 4">
    <name type="scientific">Natrinema salsiterrestre</name>
    <dbReference type="NCBI Taxonomy" id="2950540"/>
    <lineage>
        <taxon>Archaea</taxon>
        <taxon>Methanobacteriati</taxon>
        <taxon>Methanobacteriota</taxon>
        <taxon>Stenosarchaea group</taxon>
        <taxon>Halobacteria</taxon>
        <taxon>Halobacteriales</taxon>
        <taxon>Natrialbaceae</taxon>
        <taxon>Natrinema</taxon>
    </lineage>
</organism>
<dbReference type="AlphaFoldDB" id="A0A9Q4PZ33"/>
<proteinExistence type="predicted"/>
<protein>
    <recommendedName>
        <fullName evidence="2">Halobacterial output domain-containing protein</fullName>
    </recommendedName>
</protein>
<keyword evidence="4" id="KW-1185">Reference proteome</keyword>
<feature type="region of interest" description="Disordered" evidence="1">
    <location>
        <begin position="1"/>
        <end position="20"/>
    </location>
</feature>
<name>A0A9Q4PZ33_9EURY</name>
<reference evidence="3" key="1">
    <citation type="submission" date="2022-06" db="EMBL/GenBank/DDBJ databases">
        <title>Natrinema sp. a new haloarchaeum isolate from saline soil.</title>
        <authorList>
            <person name="Strakova D."/>
            <person name="Galisteo C."/>
            <person name="Sanchez-Porro C."/>
            <person name="Ventosa A."/>
        </authorList>
    </citation>
    <scope>NUCLEOTIDE SEQUENCE</scope>
    <source>
        <strain evidence="3">S1CR25-10</strain>
    </source>
</reference>
<gene>
    <name evidence="3" type="ORF">NDI89_00295</name>
</gene>
<dbReference type="InterPro" id="IPR040624">
    <property type="entry name" value="HalOD1"/>
</dbReference>
<sequence>MTRKDTTANAGSPADDPEDEVYTARHDWTASDVPTPAIVRGVAAVTGTDPMEMRPLYDVLDPEAVNQFVTHASGRGRPTRLSFRFEDCAVAVHADGRVVVTPCE</sequence>
<evidence type="ECO:0000313" key="3">
    <source>
        <dbReference type="EMBL" id="MDF9744015.1"/>
    </source>
</evidence>
<dbReference type="Pfam" id="PF18545">
    <property type="entry name" value="HalOD1"/>
    <property type="match status" value="1"/>
</dbReference>
<evidence type="ECO:0000313" key="4">
    <source>
        <dbReference type="Proteomes" id="UP001154061"/>
    </source>
</evidence>
<evidence type="ECO:0000259" key="2">
    <source>
        <dbReference type="Pfam" id="PF18545"/>
    </source>
</evidence>
<dbReference type="EMBL" id="JAMQOT010000001">
    <property type="protein sequence ID" value="MDF9744015.1"/>
    <property type="molecule type" value="Genomic_DNA"/>
</dbReference>
<accession>A0A9Q4PZ33</accession>
<comment type="caution">
    <text evidence="3">The sequence shown here is derived from an EMBL/GenBank/DDBJ whole genome shotgun (WGS) entry which is preliminary data.</text>
</comment>
<dbReference type="RefSeq" id="WP_277519464.1">
    <property type="nucleotide sequence ID" value="NZ_JAMQOT010000001.1"/>
</dbReference>
<dbReference type="Proteomes" id="UP001154061">
    <property type="component" value="Unassembled WGS sequence"/>
</dbReference>
<feature type="domain" description="Halobacterial output" evidence="2">
    <location>
        <begin position="32"/>
        <end position="102"/>
    </location>
</feature>